<comment type="caution">
    <text evidence="1">The sequence shown here is derived from an EMBL/GenBank/DDBJ whole genome shotgun (WGS) entry which is preliminary data.</text>
</comment>
<proteinExistence type="predicted"/>
<reference evidence="1" key="1">
    <citation type="submission" date="2019-08" db="EMBL/GenBank/DDBJ databases">
        <authorList>
            <person name="Kucharzyk K."/>
            <person name="Murdoch R.W."/>
            <person name="Higgins S."/>
            <person name="Loffler F."/>
        </authorList>
    </citation>
    <scope>NUCLEOTIDE SEQUENCE</scope>
</reference>
<dbReference type="AlphaFoldDB" id="A0A644UZ77"/>
<name>A0A644UZ77_9ZZZZ</name>
<evidence type="ECO:0000313" key="1">
    <source>
        <dbReference type="EMBL" id="MPL84376.1"/>
    </source>
</evidence>
<sequence length="207" mass="23883">MKRIGLVIFLIISISVNLQSQNKVHMAGVRMGYNISNVNYSPPKDHSPVNTIKNYSLLYTYYHDLWGASPYFGFQTGVSHLETGFEMGGTRYITEMYQIPLVSQFHIDFWKMRLLLNIGGYGAYRNKRLEPESYTFEPDDYRMEFGIIAGGGLAVVLKPFEVHLEANYNYSFTYLHDPRKGDSARPLYSYPNQFIISASLFFHIKSK</sequence>
<protein>
    <recommendedName>
        <fullName evidence="2">Outer membrane protein beta-barrel domain-containing protein</fullName>
    </recommendedName>
</protein>
<organism evidence="1">
    <name type="scientific">bioreactor metagenome</name>
    <dbReference type="NCBI Taxonomy" id="1076179"/>
    <lineage>
        <taxon>unclassified sequences</taxon>
        <taxon>metagenomes</taxon>
        <taxon>ecological metagenomes</taxon>
    </lineage>
</organism>
<gene>
    <name evidence="1" type="ORF">SDC9_30341</name>
</gene>
<evidence type="ECO:0008006" key="2">
    <source>
        <dbReference type="Google" id="ProtNLM"/>
    </source>
</evidence>
<accession>A0A644UZ77</accession>
<dbReference type="EMBL" id="VSSQ01000189">
    <property type="protein sequence ID" value="MPL84376.1"/>
    <property type="molecule type" value="Genomic_DNA"/>
</dbReference>